<evidence type="ECO:0000259" key="1">
    <source>
        <dbReference type="PROSITE" id="PS51819"/>
    </source>
</evidence>
<dbReference type="Pfam" id="PF00903">
    <property type="entry name" value="Glyoxalase"/>
    <property type="match status" value="1"/>
</dbReference>
<comment type="caution">
    <text evidence="2">The sequence shown here is derived from an EMBL/GenBank/DDBJ whole genome shotgun (WGS) entry which is preliminary data.</text>
</comment>
<dbReference type="EMBL" id="JAHESF010000020">
    <property type="protein sequence ID" value="MBT1699023.1"/>
    <property type="molecule type" value="Genomic_DNA"/>
</dbReference>
<proteinExistence type="predicted"/>
<evidence type="ECO:0000313" key="3">
    <source>
        <dbReference type="Proteomes" id="UP001319200"/>
    </source>
</evidence>
<dbReference type="RefSeq" id="WP_254166337.1">
    <property type="nucleotide sequence ID" value="NZ_JAHESF010000020.1"/>
</dbReference>
<protein>
    <submittedName>
        <fullName evidence="2">VOC family protein</fullName>
    </submittedName>
</protein>
<organism evidence="2 3">
    <name type="scientific">Chryseosolibacter histidini</name>
    <dbReference type="NCBI Taxonomy" id="2782349"/>
    <lineage>
        <taxon>Bacteria</taxon>
        <taxon>Pseudomonadati</taxon>
        <taxon>Bacteroidota</taxon>
        <taxon>Cytophagia</taxon>
        <taxon>Cytophagales</taxon>
        <taxon>Chryseotaleaceae</taxon>
        <taxon>Chryseosolibacter</taxon>
    </lineage>
</organism>
<gene>
    <name evidence="2" type="ORF">KK083_19165</name>
</gene>
<dbReference type="InterPro" id="IPR037523">
    <property type="entry name" value="VOC_core"/>
</dbReference>
<sequence>MFGQTKAFSGFSVNDIKKAKAFYQNTLGLTVKDTPMGVLELHIEGNNPIIIYPKPDHVPATFTILNFPVPDIENAVDALIVKGIVFEQYEGNIKTDSKGISRGNGGPNIAWFKDPAGNILSVLEKTGR</sequence>
<dbReference type="InterPro" id="IPR004360">
    <property type="entry name" value="Glyas_Fos-R_dOase_dom"/>
</dbReference>
<dbReference type="InterPro" id="IPR029068">
    <property type="entry name" value="Glyas_Bleomycin-R_OHBP_Dase"/>
</dbReference>
<dbReference type="Gene3D" id="3.10.180.10">
    <property type="entry name" value="2,3-Dihydroxybiphenyl 1,2-Dioxygenase, domain 1"/>
    <property type="match status" value="1"/>
</dbReference>
<reference evidence="2 3" key="1">
    <citation type="submission" date="2021-05" db="EMBL/GenBank/DDBJ databases">
        <title>A Polyphasic approach of four new species of the genus Ohtaekwangia: Ohtaekwangia histidinii sp. nov., Ohtaekwangia cretensis sp. nov., Ohtaekwangia indiensis sp. nov., Ohtaekwangia reichenbachii sp. nov. from diverse environment.</title>
        <authorList>
            <person name="Octaviana S."/>
        </authorList>
    </citation>
    <scope>NUCLEOTIDE SEQUENCE [LARGE SCALE GENOMIC DNA]</scope>
    <source>
        <strain evidence="2 3">PWU4</strain>
    </source>
</reference>
<keyword evidence="3" id="KW-1185">Reference proteome</keyword>
<dbReference type="AlphaFoldDB" id="A0AAP2GPE3"/>
<feature type="domain" description="VOC" evidence="1">
    <location>
        <begin position="1"/>
        <end position="125"/>
    </location>
</feature>
<dbReference type="PROSITE" id="PS51819">
    <property type="entry name" value="VOC"/>
    <property type="match status" value="1"/>
</dbReference>
<dbReference type="Proteomes" id="UP001319200">
    <property type="component" value="Unassembled WGS sequence"/>
</dbReference>
<name>A0AAP2GPE3_9BACT</name>
<dbReference type="SUPFAM" id="SSF54593">
    <property type="entry name" value="Glyoxalase/Bleomycin resistance protein/Dihydroxybiphenyl dioxygenase"/>
    <property type="match status" value="1"/>
</dbReference>
<accession>A0AAP2GPE3</accession>
<evidence type="ECO:0000313" key="2">
    <source>
        <dbReference type="EMBL" id="MBT1699023.1"/>
    </source>
</evidence>